<dbReference type="NCBIfam" id="TIGR02157">
    <property type="entry name" value="PA_CoA_Oxy2"/>
    <property type="match status" value="1"/>
</dbReference>
<reference evidence="1 2" key="1">
    <citation type="submission" date="2018-05" db="EMBL/GenBank/DDBJ databases">
        <title>Rhodohalobacter halophilus gen. nov., sp. nov., a moderately halophilic member of the family Balneolaceae.</title>
        <authorList>
            <person name="Liu Z.-W."/>
        </authorList>
    </citation>
    <scope>NUCLEOTIDE SEQUENCE [LARGE SCALE GENOMIC DNA]</scope>
    <source>
        <strain evidence="1 2">8A47</strain>
    </source>
</reference>
<accession>A0A316TS52</accession>
<gene>
    <name evidence="1" type="ORF">DDZ15_08015</name>
</gene>
<dbReference type="InterPro" id="IPR038693">
    <property type="entry name" value="PaaB_sf"/>
</dbReference>
<dbReference type="Pfam" id="PF06243">
    <property type="entry name" value="PaaB"/>
    <property type="match status" value="1"/>
</dbReference>
<dbReference type="PIRSF" id="PIRSF030200">
    <property type="entry name" value="PaaB"/>
    <property type="match status" value="1"/>
</dbReference>
<proteinExistence type="predicted"/>
<dbReference type="AlphaFoldDB" id="A0A316TS52"/>
<dbReference type="Gene3D" id="3.10.20.520">
    <property type="entry name" value="Phenylacetic acid degradation B"/>
    <property type="match status" value="1"/>
</dbReference>
<dbReference type="InterPro" id="IPR009359">
    <property type="entry name" value="PaaB"/>
</dbReference>
<comment type="caution">
    <text evidence="1">The sequence shown here is derived from an EMBL/GenBank/DDBJ whole genome shotgun (WGS) entry which is preliminary data.</text>
</comment>
<sequence length="101" mass="11601">MTEQTETKHEWPLWEVFYQPKDGKPFEHAGSVHAPDAEMALQNARDTYARRSEGIAFWVVPSDQIVASAPEDAGPFFDPANDKPYRHPQFYSVPRAVKKRK</sequence>
<dbReference type="Proteomes" id="UP000245533">
    <property type="component" value="Unassembled WGS sequence"/>
</dbReference>
<evidence type="ECO:0000313" key="2">
    <source>
        <dbReference type="Proteomes" id="UP000245533"/>
    </source>
</evidence>
<dbReference type="RefSeq" id="WP_109646575.1">
    <property type="nucleotide sequence ID" value="NZ_QGGB01000006.1"/>
</dbReference>
<organism evidence="1 2">
    <name type="scientific">Rhodohalobacter mucosus</name>
    <dbReference type="NCBI Taxonomy" id="2079485"/>
    <lineage>
        <taxon>Bacteria</taxon>
        <taxon>Pseudomonadati</taxon>
        <taxon>Balneolota</taxon>
        <taxon>Balneolia</taxon>
        <taxon>Balneolales</taxon>
        <taxon>Balneolaceae</taxon>
        <taxon>Rhodohalobacter</taxon>
    </lineage>
</organism>
<keyword evidence="2" id="KW-1185">Reference proteome</keyword>
<name>A0A316TS52_9BACT</name>
<evidence type="ECO:0000313" key="1">
    <source>
        <dbReference type="EMBL" id="PWN06461.1"/>
    </source>
</evidence>
<protein>
    <submittedName>
        <fullName evidence="1">1,2-phenylacetyl-CoA epoxidase subunit B</fullName>
    </submittedName>
</protein>
<dbReference type="EMBL" id="QGGB01000006">
    <property type="protein sequence ID" value="PWN06461.1"/>
    <property type="molecule type" value="Genomic_DNA"/>
</dbReference>
<dbReference type="OrthoDB" id="8593533at2"/>